<keyword evidence="3" id="KW-1185">Reference proteome</keyword>
<dbReference type="PANTHER" id="PTHR36842:SF1">
    <property type="entry name" value="PROTEIN TOLB"/>
    <property type="match status" value="1"/>
</dbReference>
<name>A0A5C6RMW2_9BACT</name>
<evidence type="ECO:0000313" key="2">
    <source>
        <dbReference type="EMBL" id="TXB63269.1"/>
    </source>
</evidence>
<dbReference type="Proteomes" id="UP000321580">
    <property type="component" value="Unassembled WGS sequence"/>
</dbReference>
<evidence type="ECO:0000313" key="3">
    <source>
        <dbReference type="Proteomes" id="UP000321580"/>
    </source>
</evidence>
<dbReference type="Gene3D" id="2.40.160.50">
    <property type="entry name" value="membrane protein fhac: a member of the omp85/tpsb transporter family"/>
    <property type="match status" value="1"/>
</dbReference>
<sequence>MRLYLRLLLPLFLAGGLHAQGIQVEFGKNRVQYHDDFAEWAKYESDNFITYWYGEGRFIGQAVVQLAEQDSREIQNVLEHRINEKIQLIVYTDITDVKQSNIGSEDTFMSAAGQTKIVGNKVFVYFDGNHRNLRKQVREGIASVYLNAMLFGSNIQEIVQNAVMMNLPEWFKDGLIGYVGERWNPDLDNELRDYILSENFDGFEGLVAKDPKLAGHSLWYYIAENYGRSQVSNLLYLTRINRSIDNGFLYVLGTPYERVGDSWAIFFRQRYEQDASQRDSLGSAPVPFKNKRGLPVTQVKLSPSGQQLLYVLNEIGKYRVYLYDLATGKQETIFRQGFRNAFQATDYNYPHVAWNPNGQQVAILYEKRDIAYLRLYEVRNGKHQEEPLSSEYQRVYSMDFVNPITMVFTAAVRGQSDLFLYYTNTRQTQRITNDFWDDLDATYVEIDNQKGILFASNRQDTLIEPAKLDSILPIDDFDIFYYDLENRSRELVRITNTPYANERQPMGVDTTWFSYLSDRSGIYNRESGYLEEYLHHYDQLIYLEDGSEIRMHADSALESLDTSLIDTIILEPIIKKRAITQPNTNYGRNILSQHKSRIANRAVQLALVNGEHQIHLFQPEPEEQIAALGGTSFQEKRSAEIKKAVVVPDDGRRNVQPELSLLQESSPIITVDTVPVKEAQRDTGRVDIDNYLFQSEFDDEDDDPAIIIVEESEEADAPQQVRVITNPSQISSVLNSNRPSTKKAYDFNPSRITNYRLEFRTDFVTTQLDNSLLFDGLNSFAANPDGFNLPNPGILLKANFKDLFEDYEFEGGVRVPTTFNGTEYFITFADKKRRLDRHYAVYRRNQRFSYESLSFVPNRNEVNILLGQYGVRYPLDIFRSLRATATLRRDRVTQLATERASLEVPTRSDERAGIRLEYVFDNTLDVALNIKNGSRYKVYVEGVKKFDINLSDGASFDLARGAMGIIGFDARHYQRFLKHSVIALRAAGATSFGSERMIYFLGGVDNWLFNSFNNEIPIPSAGADIAFQALATNMRGFDLNIRNGNSYLLSNIELRMPIFKYFSNRLRSPFLRNFQLVGFFDVGTAWEGRDPYSIENPLNTSIVDNSGLVSVKVNYFRDPLVAGYGAGVRAMLFGYFVRADYAWGIETRQVQDPKFYLSIGTDF</sequence>
<reference evidence="2 3" key="1">
    <citation type="submission" date="2019-08" db="EMBL/GenBank/DDBJ databases">
        <title>Genome of Phaeodactylibacter luteus.</title>
        <authorList>
            <person name="Bowman J.P."/>
        </authorList>
    </citation>
    <scope>NUCLEOTIDE SEQUENCE [LARGE SCALE GENOMIC DNA]</scope>
    <source>
        <strain evidence="2 3">KCTC 42180</strain>
    </source>
</reference>
<dbReference type="Gene3D" id="2.120.10.30">
    <property type="entry name" value="TolB, C-terminal domain"/>
    <property type="match status" value="1"/>
</dbReference>
<dbReference type="PANTHER" id="PTHR36842">
    <property type="entry name" value="PROTEIN TOLB HOMOLOG"/>
    <property type="match status" value="1"/>
</dbReference>
<dbReference type="AlphaFoldDB" id="A0A5C6RMW2"/>
<gene>
    <name evidence="2" type="ORF">FRY97_09810</name>
</gene>
<evidence type="ECO:0008006" key="4">
    <source>
        <dbReference type="Google" id="ProtNLM"/>
    </source>
</evidence>
<protein>
    <recommendedName>
        <fullName evidence="4">BamA/TamA family outer membrane protein</fullName>
    </recommendedName>
</protein>
<dbReference type="OrthoDB" id="9760276at2"/>
<organism evidence="2 3">
    <name type="scientific">Phaeodactylibacter luteus</name>
    <dbReference type="NCBI Taxonomy" id="1564516"/>
    <lineage>
        <taxon>Bacteria</taxon>
        <taxon>Pseudomonadati</taxon>
        <taxon>Bacteroidota</taxon>
        <taxon>Saprospiria</taxon>
        <taxon>Saprospirales</taxon>
        <taxon>Haliscomenobacteraceae</taxon>
        <taxon>Phaeodactylibacter</taxon>
    </lineage>
</organism>
<keyword evidence="1" id="KW-0732">Signal</keyword>
<comment type="caution">
    <text evidence="2">The sequence shown here is derived from an EMBL/GenBank/DDBJ whole genome shotgun (WGS) entry which is preliminary data.</text>
</comment>
<dbReference type="SUPFAM" id="SSF82171">
    <property type="entry name" value="DPP6 N-terminal domain-like"/>
    <property type="match status" value="1"/>
</dbReference>
<dbReference type="InterPro" id="IPR011042">
    <property type="entry name" value="6-blade_b-propeller_TolB-like"/>
</dbReference>
<dbReference type="RefSeq" id="WP_147167331.1">
    <property type="nucleotide sequence ID" value="NZ_VOOR01000017.1"/>
</dbReference>
<feature type="chain" id="PRO_5022716920" description="BamA/TamA family outer membrane protein" evidence="1">
    <location>
        <begin position="20"/>
        <end position="1163"/>
    </location>
</feature>
<feature type="signal peptide" evidence="1">
    <location>
        <begin position="1"/>
        <end position="19"/>
    </location>
</feature>
<proteinExistence type="predicted"/>
<accession>A0A5C6RMW2</accession>
<dbReference type="EMBL" id="VOOR01000017">
    <property type="protein sequence ID" value="TXB63269.1"/>
    <property type="molecule type" value="Genomic_DNA"/>
</dbReference>
<evidence type="ECO:0000256" key="1">
    <source>
        <dbReference type="SAM" id="SignalP"/>
    </source>
</evidence>